<dbReference type="GO" id="GO:0016020">
    <property type="term" value="C:membrane"/>
    <property type="evidence" value="ECO:0007669"/>
    <property type="project" value="UniProtKB-SubCell"/>
</dbReference>
<name>A0A9D7FD36_9RHOO</name>
<evidence type="ECO:0000256" key="3">
    <source>
        <dbReference type="ARBA" id="ARBA00022989"/>
    </source>
</evidence>
<evidence type="ECO:0000259" key="6">
    <source>
        <dbReference type="Pfam" id="PF07298"/>
    </source>
</evidence>
<feature type="transmembrane region" description="Helical" evidence="5">
    <location>
        <begin position="40"/>
        <end position="59"/>
    </location>
</feature>
<dbReference type="AlphaFoldDB" id="A0A9D7FD36"/>
<dbReference type="InterPro" id="IPR009915">
    <property type="entry name" value="NnrU_dom"/>
</dbReference>
<dbReference type="Proteomes" id="UP000886602">
    <property type="component" value="Unassembled WGS sequence"/>
</dbReference>
<evidence type="ECO:0000256" key="5">
    <source>
        <dbReference type="SAM" id="Phobius"/>
    </source>
</evidence>
<organism evidence="7 8">
    <name type="scientific">Candidatus Propionivibrio dominans</name>
    <dbReference type="NCBI Taxonomy" id="2954373"/>
    <lineage>
        <taxon>Bacteria</taxon>
        <taxon>Pseudomonadati</taxon>
        <taxon>Pseudomonadota</taxon>
        <taxon>Betaproteobacteria</taxon>
        <taxon>Rhodocyclales</taxon>
        <taxon>Rhodocyclaceae</taxon>
        <taxon>Propionivibrio</taxon>
    </lineage>
</organism>
<keyword evidence="4 5" id="KW-0472">Membrane</keyword>
<evidence type="ECO:0000313" key="8">
    <source>
        <dbReference type="Proteomes" id="UP000886602"/>
    </source>
</evidence>
<gene>
    <name evidence="7" type="ORF">IPJ48_02960</name>
</gene>
<dbReference type="EMBL" id="JADJNC010000004">
    <property type="protein sequence ID" value="MBK7422129.1"/>
    <property type="molecule type" value="Genomic_DNA"/>
</dbReference>
<evidence type="ECO:0000256" key="1">
    <source>
        <dbReference type="ARBA" id="ARBA00004141"/>
    </source>
</evidence>
<keyword evidence="2 5" id="KW-0812">Transmembrane</keyword>
<comment type="caution">
    <text evidence="7">The sequence shown here is derived from an EMBL/GenBank/DDBJ whole genome shotgun (WGS) entry which is preliminary data.</text>
</comment>
<evidence type="ECO:0000313" key="7">
    <source>
        <dbReference type="EMBL" id="MBK7422129.1"/>
    </source>
</evidence>
<feature type="transmembrane region" description="Helical" evidence="5">
    <location>
        <begin position="113"/>
        <end position="139"/>
    </location>
</feature>
<feature type="domain" description="NnrU" evidence="6">
    <location>
        <begin position="3"/>
        <end position="189"/>
    </location>
</feature>
<evidence type="ECO:0000256" key="2">
    <source>
        <dbReference type="ARBA" id="ARBA00022692"/>
    </source>
</evidence>
<evidence type="ECO:0000256" key="4">
    <source>
        <dbReference type="ARBA" id="ARBA00023136"/>
    </source>
</evidence>
<keyword evidence="3 5" id="KW-1133">Transmembrane helix</keyword>
<proteinExistence type="predicted"/>
<dbReference type="Pfam" id="PF07298">
    <property type="entry name" value="NnrU"/>
    <property type="match status" value="1"/>
</dbReference>
<accession>A0A9D7FD36</accession>
<reference evidence="7" key="1">
    <citation type="submission" date="2020-10" db="EMBL/GenBank/DDBJ databases">
        <title>Connecting structure to function with the recovery of over 1000 high-quality activated sludge metagenome-assembled genomes encoding full-length rRNA genes using long-read sequencing.</title>
        <authorList>
            <person name="Singleton C.M."/>
            <person name="Petriglieri F."/>
            <person name="Kristensen J.M."/>
            <person name="Kirkegaard R.H."/>
            <person name="Michaelsen T.Y."/>
            <person name="Andersen M.H."/>
            <person name="Karst S.M."/>
            <person name="Dueholm M.S."/>
            <person name="Nielsen P.H."/>
            <person name="Albertsen M."/>
        </authorList>
    </citation>
    <scope>NUCLEOTIDE SEQUENCE</scope>
    <source>
        <strain evidence="7">EsbW_18-Q3-R4-48_MAXAC.044</strain>
    </source>
</reference>
<comment type="subcellular location">
    <subcellularLocation>
        <location evidence="1">Membrane</location>
        <topology evidence="1">Multi-pass membrane protein</topology>
    </subcellularLocation>
</comment>
<feature type="transmembrane region" description="Helical" evidence="5">
    <location>
        <begin position="71"/>
        <end position="93"/>
    </location>
</feature>
<protein>
    <submittedName>
        <fullName evidence="7">NnrU family protein</fullName>
    </submittedName>
</protein>
<feature type="transmembrane region" description="Helical" evidence="5">
    <location>
        <begin position="164"/>
        <end position="186"/>
    </location>
</feature>
<sequence length="191" mass="21126">MTLLIIGLLLFLGLHSIRIFADAWRSRQVALRGEGIWKGAYSLLALLGLVLIVLGYADARATPVALWQPPLWTRHLAATLMLPVFVLWVAAYLPGNRLRARIGHPLVAGVKLWALAHLLANGTLADLLLFGAFLFWAALDYASLRRRDRATGKTWPAGSLKRDLITVALGLAAYFVFAIYLHPLLIGVRVW</sequence>